<gene>
    <name evidence="11" type="ORF">BSK56_22285</name>
</gene>
<evidence type="ECO:0000256" key="3">
    <source>
        <dbReference type="ARBA" id="ARBA00022553"/>
    </source>
</evidence>
<organism evidence="11 12">
    <name type="scientific">Paenibacillus borealis</name>
    <dbReference type="NCBI Taxonomy" id="160799"/>
    <lineage>
        <taxon>Bacteria</taxon>
        <taxon>Bacillati</taxon>
        <taxon>Bacillota</taxon>
        <taxon>Bacilli</taxon>
        <taxon>Bacillales</taxon>
        <taxon>Paenibacillaceae</taxon>
        <taxon>Paenibacillus</taxon>
    </lineage>
</organism>
<proteinExistence type="predicted"/>
<feature type="transmembrane region" description="Helical" evidence="9">
    <location>
        <begin position="44"/>
        <end position="69"/>
    </location>
</feature>
<keyword evidence="9" id="KW-0812">Transmembrane</keyword>
<feature type="transmembrane region" description="Helical" evidence="9">
    <location>
        <begin position="139"/>
        <end position="157"/>
    </location>
</feature>
<evidence type="ECO:0000256" key="8">
    <source>
        <dbReference type="ARBA" id="ARBA00023012"/>
    </source>
</evidence>
<feature type="transmembrane region" description="Helical" evidence="9">
    <location>
        <begin position="108"/>
        <end position="127"/>
    </location>
</feature>
<keyword evidence="6" id="KW-0418">Kinase</keyword>
<evidence type="ECO:0000313" key="12">
    <source>
        <dbReference type="Proteomes" id="UP000187412"/>
    </source>
</evidence>
<keyword evidence="9" id="KW-0472">Membrane</keyword>
<dbReference type="Pfam" id="PF00512">
    <property type="entry name" value="HisKA"/>
    <property type="match status" value="1"/>
</dbReference>
<evidence type="ECO:0000259" key="10">
    <source>
        <dbReference type="PROSITE" id="PS50109"/>
    </source>
</evidence>
<evidence type="ECO:0000256" key="5">
    <source>
        <dbReference type="ARBA" id="ARBA00022741"/>
    </source>
</evidence>
<dbReference type="Gene3D" id="3.30.565.10">
    <property type="entry name" value="Histidine kinase-like ATPase, C-terminal domain"/>
    <property type="match status" value="1"/>
</dbReference>
<keyword evidence="7" id="KW-0067">ATP-binding</keyword>
<keyword evidence="8" id="KW-0902">Two-component regulatory system</keyword>
<dbReference type="CDD" id="cd00082">
    <property type="entry name" value="HisKA"/>
    <property type="match status" value="1"/>
</dbReference>
<keyword evidence="3" id="KW-0597">Phosphoprotein</keyword>
<dbReference type="PANTHER" id="PTHR43065">
    <property type="entry name" value="SENSOR HISTIDINE KINASE"/>
    <property type="match status" value="1"/>
</dbReference>
<dbReference type="SUPFAM" id="SSF47384">
    <property type="entry name" value="Homodimeric domain of signal transducing histidine kinase"/>
    <property type="match status" value="1"/>
</dbReference>
<comment type="catalytic activity">
    <reaction evidence="1">
        <text>ATP + protein L-histidine = ADP + protein N-phospho-L-histidine.</text>
        <dbReference type="EC" id="2.7.13.3"/>
    </reaction>
</comment>
<keyword evidence="12" id="KW-1185">Reference proteome</keyword>
<protein>
    <recommendedName>
        <fullName evidence="2">histidine kinase</fullName>
        <ecNumber evidence="2">2.7.13.3</ecNumber>
    </recommendedName>
</protein>
<dbReference type="InterPro" id="IPR004358">
    <property type="entry name" value="Sig_transdc_His_kin-like_C"/>
</dbReference>
<evidence type="ECO:0000256" key="4">
    <source>
        <dbReference type="ARBA" id="ARBA00022679"/>
    </source>
</evidence>
<keyword evidence="4" id="KW-0808">Transferase</keyword>
<comment type="caution">
    <text evidence="11">The sequence shown here is derived from an EMBL/GenBank/DDBJ whole genome shotgun (WGS) entry which is preliminary data.</text>
</comment>
<keyword evidence="9" id="KW-1133">Transmembrane helix</keyword>
<dbReference type="EC" id="2.7.13.3" evidence="2"/>
<name>A0ABX3H4U3_PAEBO</name>
<feature type="transmembrane region" description="Helical" evidence="9">
    <location>
        <begin position="81"/>
        <end position="102"/>
    </location>
</feature>
<dbReference type="InterPro" id="IPR003661">
    <property type="entry name" value="HisK_dim/P_dom"/>
</dbReference>
<dbReference type="SMART" id="SM00387">
    <property type="entry name" value="HATPase_c"/>
    <property type="match status" value="1"/>
</dbReference>
<evidence type="ECO:0000256" key="7">
    <source>
        <dbReference type="ARBA" id="ARBA00022840"/>
    </source>
</evidence>
<dbReference type="Pfam" id="PF02518">
    <property type="entry name" value="HATPase_c"/>
    <property type="match status" value="1"/>
</dbReference>
<evidence type="ECO:0000313" key="11">
    <source>
        <dbReference type="EMBL" id="OMD44666.1"/>
    </source>
</evidence>
<dbReference type="Gene3D" id="1.10.287.130">
    <property type="match status" value="1"/>
</dbReference>
<dbReference type="SUPFAM" id="SSF55874">
    <property type="entry name" value="ATPase domain of HSP90 chaperone/DNA topoisomerase II/histidine kinase"/>
    <property type="match status" value="1"/>
</dbReference>
<dbReference type="SMART" id="SM00388">
    <property type="entry name" value="HisKA"/>
    <property type="match status" value="1"/>
</dbReference>
<dbReference type="PANTHER" id="PTHR43065:SF46">
    <property type="entry name" value="C4-DICARBOXYLATE TRANSPORT SENSOR PROTEIN DCTB"/>
    <property type="match status" value="1"/>
</dbReference>
<evidence type="ECO:0000256" key="6">
    <source>
        <dbReference type="ARBA" id="ARBA00022777"/>
    </source>
</evidence>
<dbReference type="InterPro" id="IPR005467">
    <property type="entry name" value="His_kinase_dom"/>
</dbReference>
<accession>A0ABX3H4U3</accession>
<dbReference type="Proteomes" id="UP000187412">
    <property type="component" value="Unassembled WGS sequence"/>
</dbReference>
<keyword evidence="5" id="KW-0547">Nucleotide-binding</keyword>
<feature type="domain" description="Histidine kinase" evidence="10">
    <location>
        <begin position="354"/>
        <end position="559"/>
    </location>
</feature>
<evidence type="ECO:0000256" key="2">
    <source>
        <dbReference type="ARBA" id="ARBA00012438"/>
    </source>
</evidence>
<evidence type="ECO:0000256" key="9">
    <source>
        <dbReference type="SAM" id="Phobius"/>
    </source>
</evidence>
<dbReference type="Gene3D" id="3.30.450.20">
    <property type="entry name" value="PAS domain"/>
    <property type="match status" value="1"/>
</dbReference>
<dbReference type="PRINTS" id="PR00344">
    <property type="entry name" value="BCTRLSENSOR"/>
</dbReference>
<dbReference type="InterPro" id="IPR036890">
    <property type="entry name" value="HATPase_C_sf"/>
</dbReference>
<feature type="transmembrane region" description="Helical" evidence="9">
    <location>
        <begin position="7"/>
        <end position="24"/>
    </location>
</feature>
<dbReference type="EMBL" id="MPTB01000031">
    <property type="protein sequence ID" value="OMD44666.1"/>
    <property type="molecule type" value="Genomic_DNA"/>
</dbReference>
<dbReference type="PROSITE" id="PS50109">
    <property type="entry name" value="HIS_KIN"/>
    <property type="match status" value="1"/>
</dbReference>
<dbReference type="InterPro" id="IPR036097">
    <property type="entry name" value="HisK_dim/P_sf"/>
</dbReference>
<sequence length="570" mass="64199">MLDAVKDILLQILSASSFIFLFQWWLDQSHIIRRNRQFPDDQALLIICCAISITLCTIFSTTLFGVVYLNLAILPAYIGILYGNFRSGISLAAFFMLCTALFSVPPGIGNMVVNIGVLMFPLLFGFVRPFKKGKIIQKIGVLWAVLAPSMLFIVLVPKMKGRNIYETLSADTLLVTLYLFITIMLGGLFIFCIETAWDKLQIKEQMKGISEKFKLESEKLQQITDAVQLNIMSMDDSGYVTELNEFMLKLIHRHYPELTRETIMSQPAGQLFRKYIDEQTYSRLENIVRSKQRTNAKITCATSTYQIYTEPLPQDSGIPGGIVMIVKDLTEEAKLRSELDNVERLTLVGQMAAGITHEIRNPMAVVRGFLQLMREKSPGELDSYYQIVMDELDRANAIINDFLSLAQTRVSDKEMVQLHLIVEELSPLIWADANLRGQSIELRLNPSLLLLMLNVREIKQLVLNLARNGMEAMDPKGVLTLETRVNEDRVELMIKDTGGGISTSQIENLFVPFFTTKNHGTGLGLSLCLSIAERHNGKIAVESQEGVGTVFTVSFPFEKEENAATTRLLK</sequence>
<feature type="transmembrane region" description="Helical" evidence="9">
    <location>
        <begin position="177"/>
        <end position="197"/>
    </location>
</feature>
<dbReference type="InterPro" id="IPR003594">
    <property type="entry name" value="HATPase_dom"/>
</dbReference>
<evidence type="ECO:0000256" key="1">
    <source>
        <dbReference type="ARBA" id="ARBA00000085"/>
    </source>
</evidence>
<reference evidence="11 12" key="1">
    <citation type="submission" date="2016-10" db="EMBL/GenBank/DDBJ databases">
        <title>Paenibacillus species isolates.</title>
        <authorList>
            <person name="Beno S.M."/>
        </authorList>
    </citation>
    <scope>NUCLEOTIDE SEQUENCE [LARGE SCALE GENOMIC DNA]</scope>
    <source>
        <strain evidence="11 12">FSL H7-0744</strain>
    </source>
</reference>